<dbReference type="Gene3D" id="1.10.287.950">
    <property type="entry name" value="Methyl-accepting chemotaxis protein"/>
    <property type="match status" value="1"/>
</dbReference>
<feature type="transmembrane region" description="Helical" evidence="10">
    <location>
        <begin position="12"/>
        <end position="32"/>
    </location>
</feature>
<proteinExistence type="predicted"/>
<keyword evidence="2" id="KW-1003">Cell membrane</keyword>
<protein>
    <submittedName>
        <fullName evidence="12">Methyl-accepting chemotaxis protein</fullName>
    </submittedName>
</protein>
<dbReference type="PROSITE" id="PS50111">
    <property type="entry name" value="CHEMOTAXIS_TRANSDUC_2"/>
    <property type="match status" value="1"/>
</dbReference>
<evidence type="ECO:0000256" key="9">
    <source>
        <dbReference type="SAM" id="Coils"/>
    </source>
</evidence>
<dbReference type="AlphaFoldDB" id="A0A9X2JM09"/>
<dbReference type="Proteomes" id="UP001139006">
    <property type="component" value="Unassembled WGS sequence"/>
</dbReference>
<keyword evidence="3" id="KW-0145">Chemotaxis</keyword>
<dbReference type="GO" id="GO:0007165">
    <property type="term" value="P:signal transduction"/>
    <property type="evidence" value="ECO:0007669"/>
    <property type="project" value="UniProtKB-KW"/>
</dbReference>
<keyword evidence="9" id="KW-0175">Coiled coil</keyword>
<feature type="domain" description="Methyl-accepting transducer" evidence="11">
    <location>
        <begin position="393"/>
        <end position="650"/>
    </location>
</feature>
<dbReference type="CDD" id="cd18773">
    <property type="entry name" value="PDC1_HK_sensor"/>
    <property type="match status" value="1"/>
</dbReference>
<evidence type="ECO:0000256" key="8">
    <source>
        <dbReference type="PROSITE-ProRule" id="PRU00284"/>
    </source>
</evidence>
<name>A0A9X2JM09_9LACO</name>
<dbReference type="RefSeq" id="WP_253359940.1">
    <property type="nucleotide sequence ID" value="NZ_JAIULA010000007.1"/>
</dbReference>
<evidence type="ECO:0000256" key="10">
    <source>
        <dbReference type="SAM" id="Phobius"/>
    </source>
</evidence>
<evidence type="ECO:0000256" key="5">
    <source>
        <dbReference type="ARBA" id="ARBA00022989"/>
    </source>
</evidence>
<keyword evidence="6 10" id="KW-0472">Membrane</keyword>
<evidence type="ECO:0000256" key="7">
    <source>
        <dbReference type="ARBA" id="ARBA00023224"/>
    </source>
</evidence>
<accession>A0A9X2JM09</accession>
<dbReference type="Pfam" id="PF02743">
    <property type="entry name" value="dCache_1"/>
    <property type="match status" value="1"/>
</dbReference>
<dbReference type="GO" id="GO:0006935">
    <property type="term" value="P:chemotaxis"/>
    <property type="evidence" value="ECO:0007669"/>
    <property type="project" value="UniProtKB-KW"/>
</dbReference>
<dbReference type="EMBL" id="JAIULA010000007">
    <property type="protein sequence ID" value="MCP0886651.1"/>
    <property type="molecule type" value="Genomic_DNA"/>
</dbReference>
<keyword evidence="13" id="KW-1185">Reference proteome</keyword>
<evidence type="ECO:0000256" key="3">
    <source>
        <dbReference type="ARBA" id="ARBA00022500"/>
    </source>
</evidence>
<evidence type="ECO:0000256" key="1">
    <source>
        <dbReference type="ARBA" id="ARBA00004651"/>
    </source>
</evidence>
<dbReference type="SUPFAM" id="SSF58104">
    <property type="entry name" value="Methyl-accepting chemotaxis protein (MCP) signaling domain"/>
    <property type="match status" value="1"/>
</dbReference>
<feature type="transmembrane region" description="Helical" evidence="10">
    <location>
        <begin position="284"/>
        <end position="305"/>
    </location>
</feature>
<dbReference type="PANTHER" id="PTHR32089:SF112">
    <property type="entry name" value="LYSOZYME-LIKE PROTEIN-RELATED"/>
    <property type="match status" value="1"/>
</dbReference>
<keyword evidence="7 8" id="KW-0807">Transducer</keyword>
<dbReference type="InterPro" id="IPR029151">
    <property type="entry name" value="Sensor-like_sf"/>
</dbReference>
<keyword evidence="4 10" id="KW-0812">Transmembrane</keyword>
<evidence type="ECO:0000256" key="2">
    <source>
        <dbReference type="ARBA" id="ARBA00022475"/>
    </source>
</evidence>
<evidence type="ECO:0000313" key="12">
    <source>
        <dbReference type="EMBL" id="MCP0886651.1"/>
    </source>
</evidence>
<evidence type="ECO:0000313" key="13">
    <source>
        <dbReference type="Proteomes" id="UP001139006"/>
    </source>
</evidence>
<dbReference type="PANTHER" id="PTHR32089">
    <property type="entry name" value="METHYL-ACCEPTING CHEMOTAXIS PROTEIN MCPB"/>
    <property type="match status" value="1"/>
</dbReference>
<evidence type="ECO:0000256" key="6">
    <source>
        <dbReference type="ARBA" id="ARBA00023136"/>
    </source>
</evidence>
<organism evidence="12 13">
    <name type="scientific">Ligilactobacillus ubinensis</name>
    <dbReference type="NCBI Taxonomy" id="2876789"/>
    <lineage>
        <taxon>Bacteria</taxon>
        <taxon>Bacillati</taxon>
        <taxon>Bacillota</taxon>
        <taxon>Bacilli</taxon>
        <taxon>Lactobacillales</taxon>
        <taxon>Lactobacillaceae</taxon>
        <taxon>Ligilactobacillus</taxon>
    </lineage>
</organism>
<dbReference type="InterPro" id="IPR033479">
    <property type="entry name" value="dCache_1"/>
</dbReference>
<dbReference type="GO" id="GO:0005886">
    <property type="term" value="C:plasma membrane"/>
    <property type="evidence" value="ECO:0007669"/>
    <property type="project" value="UniProtKB-SubCell"/>
</dbReference>
<dbReference type="Gene3D" id="3.30.450.20">
    <property type="entry name" value="PAS domain"/>
    <property type="match status" value="1"/>
</dbReference>
<dbReference type="InterPro" id="IPR004089">
    <property type="entry name" value="MCPsignal_dom"/>
</dbReference>
<reference evidence="12 13" key="1">
    <citation type="journal article" date="2023" name="Int. J. Syst. Evol. Microbiol.">
        <title>Ligilactobacillus ubinensis sp. nov., a novel species isolated from the wild ferment of a durian fruit (Durio zibethinus).</title>
        <authorList>
            <person name="Heng Y.C."/>
            <person name="Menon N."/>
            <person name="Chen B."/>
            <person name="Loo B.Z.L."/>
            <person name="Wong G.W.J."/>
            <person name="Lim A.C.H."/>
            <person name="Silvaraju S."/>
            <person name="Kittelmann S."/>
        </authorList>
    </citation>
    <scope>NUCLEOTIDE SEQUENCE [LARGE SCALE GENOMIC DNA]</scope>
    <source>
        <strain evidence="12 13">WILCCON 0076</strain>
    </source>
</reference>
<dbReference type="Pfam" id="PF00015">
    <property type="entry name" value="MCPsignal"/>
    <property type="match status" value="1"/>
</dbReference>
<dbReference type="SMART" id="SM00283">
    <property type="entry name" value="MA"/>
    <property type="match status" value="1"/>
</dbReference>
<comment type="caution">
    <text evidence="12">The sequence shown here is derived from an EMBL/GenBank/DDBJ whole genome shotgun (WGS) entry which is preliminary data.</text>
</comment>
<dbReference type="SUPFAM" id="SSF103190">
    <property type="entry name" value="Sensory domain-like"/>
    <property type="match status" value="1"/>
</dbReference>
<evidence type="ECO:0000259" key="11">
    <source>
        <dbReference type="PROSITE" id="PS50111"/>
    </source>
</evidence>
<feature type="coiled-coil region" evidence="9">
    <location>
        <begin position="429"/>
        <end position="495"/>
    </location>
</feature>
<evidence type="ECO:0000256" key="4">
    <source>
        <dbReference type="ARBA" id="ARBA00022692"/>
    </source>
</evidence>
<sequence length="682" mass="74517">MSKKKSISKYIIGFLVLISLVPILITAISSYASTKKLLISRSNTTKQAAVASVYHSQTVLRSSAKKALTGMLAQSAFKQNFNLNDIKTVISAAEKENGTIKNAIFATSDGSYVANSTKLPANFKPTSRPWYKGAIKNQGHIFWSAPYIDANTNEYVTSVSTVVKDAQGHTGVLSFNISYNSIQQSLSELQVGRTGNALLLSSNGIVVASKNKKLIGKSLAKTTLFKNLKSSIRNNNNSSFLPTNSAKIQRVYYHKNSGSSTIAIAKTEKNELKPELSAIIKTSIIVSVVMFFVCLIFAGIITRIIKKIINIFVASFKDAGNGKIQIISADKLNKSKFSDRLAIRMVTANKNGTEIQRLTSYYNQMTTSIGNLITKIKKEGTKVSEMSDSLLTLSKQTDTATSEVAQTITEIATVTSSQADETQKSVEQLQNLSSTIENMHTNVNNINNESQTASKINKNNIQIATEVKDNWYHELDKLKLLMQKMEESNSSIQNIGQIINVINEISQQTNLLALNASIEAASAGEAGRGFAVVASEIRELSEKSKASTKKIEELIIKIKEQSSNMVKQTSESLEDSQKQTQLIDTSIDSSKEVSKHSELMIDGINELANISQEIISIKNTLLANLENISASTEENSAGTQEVSANSEEVLATMEEFTQHVADLNNIAENLKKNLAQTFTVIS</sequence>
<keyword evidence="5 10" id="KW-1133">Transmembrane helix</keyword>
<gene>
    <name evidence="12" type="ORF">LB941_04785</name>
</gene>
<comment type="subcellular location">
    <subcellularLocation>
        <location evidence="1">Cell membrane</location>
        <topology evidence="1">Multi-pass membrane protein</topology>
    </subcellularLocation>
</comment>